<feature type="domain" description="Chemokine interleukin-8-like" evidence="3">
    <location>
        <begin position="28"/>
        <end position="89"/>
    </location>
</feature>
<feature type="chain" id="PRO_5043326103" evidence="2">
    <location>
        <begin position="26"/>
        <end position="111"/>
    </location>
</feature>
<keyword evidence="5" id="KW-1185">Reference proteome</keyword>
<evidence type="ECO:0000313" key="4">
    <source>
        <dbReference type="EMBL" id="CAJ1069377.1"/>
    </source>
</evidence>
<dbReference type="GO" id="GO:0005615">
    <property type="term" value="C:extracellular space"/>
    <property type="evidence" value="ECO:0007669"/>
    <property type="project" value="UniProtKB-KW"/>
</dbReference>
<gene>
    <name evidence="4" type="ORF">XNOV1_A019935</name>
</gene>
<dbReference type="SMART" id="SM00199">
    <property type="entry name" value="SCY"/>
    <property type="match status" value="1"/>
</dbReference>
<evidence type="ECO:0000256" key="2">
    <source>
        <dbReference type="SAM" id="SignalP"/>
    </source>
</evidence>
<accession>A0AAV1GAV5</accession>
<keyword evidence="1" id="KW-0202">Cytokine</keyword>
<sequence>MAQWGDAKLFFCFLFITWCCTVTLAEVPMDCCLSVLTDRTVPKHVVANYRKQISGQGCSLDAMILVTRNGVKLCAPVNVDWVQGVIEHVDKVRAHCKKMNYKGKRCAGIKP</sequence>
<dbReference type="SUPFAM" id="SSF54117">
    <property type="entry name" value="Interleukin 8-like chemokines"/>
    <property type="match status" value="1"/>
</dbReference>
<reference evidence="4" key="1">
    <citation type="submission" date="2023-08" db="EMBL/GenBank/DDBJ databases">
        <authorList>
            <person name="Alioto T."/>
            <person name="Alioto T."/>
            <person name="Gomez Garrido J."/>
        </authorList>
    </citation>
    <scope>NUCLEOTIDE SEQUENCE</scope>
</reference>
<protein>
    <submittedName>
        <fullName evidence="4">C-C motif chemokine 3-like</fullName>
    </submittedName>
</protein>
<dbReference type="GO" id="GO:0008009">
    <property type="term" value="F:chemokine activity"/>
    <property type="evidence" value="ECO:0007669"/>
    <property type="project" value="InterPro"/>
</dbReference>
<dbReference type="AlphaFoldDB" id="A0AAV1GAV5"/>
<dbReference type="Pfam" id="PF00048">
    <property type="entry name" value="IL8"/>
    <property type="match status" value="1"/>
</dbReference>
<dbReference type="EMBL" id="OY660875">
    <property type="protein sequence ID" value="CAJ1069377.1"/>
    <property type="molecule type" value="Genomic_DNA"/>
</dbReference>
<dbReference type="PANTHER" id="PTHR12015:SF108">
    <property type="entry name" value="C-C MOTIF CHEMOKINE 20"/>
    <property type="match status" value="1"/>
</dbReference>
<dbReference type="InterPro" id="IPR039809">
    <property type="entry name" value="Chemokine_b/g/d"/>
</dbReference>
<keyword evidence="2" id="KW-0732">Signal</keyword>
<evidence type="ECO:0000313" key="5">
    <source>
        <dbReference type="Proteomes" id="UP001178508"/>
    </source>
</evidence>
<evidence type="ECO:0000259" key="3">
    <source>
        <dbReference type="SMART" id="SM00199"/>
    </source>
</evidence>
<name>A0AAV1GAV5_XYRNO</name>
<feature type="signal peptide" evidence="2">
    <location>
        <begin position="1"/>
        <end position="25"/>
    </location>
</feature>
<organism evidence="4 5">
    <name type="scientific">Xyrichtys novacula</name>
    <name type="common">Pearly razorfish</name>
    <name type="synonym">Hemipteronotus novacula</name>
    <dbReference type="NCBI Taxonomy" id="13765"/>
    <lineage>
        <taxon>Eukaryota</taxon>
        <taxon>Metazoa</taxon>
        <taxon>Chordata</taxon>
        <taxon>Craniata</taxon>
        <taxon>Vertebrata</taxon>
        <taxon>Euteleostomi</taxon>
        <taxon>Actinopterygii</taxon>
        <taxon>Neopterygii</taxon>
        <taxon>Teleostei</taxon>
        <taxon>Neoteleostei</taxon>
        <taxon>Acanthomorphata</taxon>
        <taxon>Eupercaria</taxon>
        <taxon>Labriformes</taxon>
        <taxon>Labridae</taxon>
        <taxon>Xyrichtys</taxon>
    </lineage>
</organism>
<dbReference type="Gene3D" id="2.40.50.40">
    <property type="match status" value="1"/>
</dbReference>
<dbReference type="InterPro" id="IPR036048">
    <property type="entry name" value="Interleukin_8-like_sf"/>
</dbReference>
<dbReference type="GO" id="GO:0006955">
    <property type="term" value="P:immune response"/>
    <property type="evidence" value="ECO:0007669"/>
    <property type="project" value="InterPro"/>
</dbReference>
<evidence type="ECO:0000256" key="1">
    <source>
        <dbReference type="ARBA" id="ARBA00022514"/>
    </source>
</evidence>
<proteinExistence type="predicted"/>
<dbReference type="PANTHER" id="PTHR12015">
    <property type="entry name" value="SMALL INDUCIBLE CYTOKINE A"/>
    <property type="match status" value="1"/>
</dbReference>
<dbReference type="InterPro" id="IPR001811">
    <property type="entry name" value="Chemokine_IL8-like_dom"/>
</dbReference>
<dbReference type="Proteomes" id="UP001178508">
    <property type="component" value="Chromosome 12"/>
</dbReference>